<name>A0A0F7FQ64_9ACTN</name>
<dbReference type="STRING" id="408015.SXIM_08490"/>
<gene>
    <name evidence="1" type="ORF">SXIM_08490</name>
</gene>
<reference evidence="1" key="1">
    <citation type="submission" date="2019-08" db="EMBL/GenBank/DDBJ databases">
        <title>Complete genome sequence of a mangrove-derived Streptomyces xiamenensis.</title>
        <authorList>
            <person name="Xu J."/>
        </authorList>
    </citation>
    <scope>NUCLEOTIDE SEQUENCE</scope>
    <source>
        <strain evidence="1">318</strain>
    </source>
</reference>
<dbReference type="KEGG" id="sxi:SXIM_08490"/>
<dbReference type="AlphaFoldDB" id="A0A0F7FQ64"/>
<dbReference type="Proteomes" id="UP000034034">
    <property type="component" value="Chromosome"/>
</dbReference>
<proteinExistence type="predicted"/>
<evidence type="ECO:0000313" key="2">
    <source>
        <dbReference type="Proteomes" id="UP000034034"/>
    </source>
</evidence>
<dbReference type="EMBL" id="CP009922">
    <property type="protein sequence ID" value="AKG42233.1"/>
    <property type="molecule type" value="Genomic_DNA"/>
</dbReference>
<keyword evidence="2" id="KW-1185">Reference proteome</keyword>
<accession>A0A0F7FQ64</accession>
<organism evidence="1 2">
    <name type="scientific">Streptomyces xiamenensis</name>
    <dbReference type="NCBI Taxonomy" id="408015"/>
    <lineage>
        <taxon>Bacteria</taxon>
        <taxon>Bacillati</taxon>
        <taxon>Actinomycetota</taxon>
        <taxon>Actinomycetes</taxon>
        <taxon>Kitasatosporales</taxon>
        <taxon>Streptomycetaceae</taxon>
        <taxon>Streptomyces</taxon>
    </lineage>
</organism>
<dbReference type="HOGENOM" id="CLU_057304_0_0_11"/>
<sequence length="392" mass="41472">MPMRTAAFLYPWDVTGDPAAPELIAGLGVQQVTLAAAYHATRALTPRHPGHRIVTARHSAVYYPADPAHWAGSALRPAAQTWLPGDDPYGEAAGALTAAGLDVHSWVILAHNSRLGREHPDSTVRNAHGDHYPWAPCVARPEVRAYAVRLAAEAAVRPGTTGTELESCGWYGLEHPHAHDKIAGAPLGEYGRWLMSLCFCAVCERGYAEHGADPRGLRARVRELLAPAWEGRAVEGELSGVDAAAVAGWRDAAADTFQRETVAAVRERARERGLPHFRVLLHAHPAPRALGANAGVGPKAVLDHADGVVLPCTGGEQDRTAVLPPFAAHRRADTVLAANFQVVAGMGGSPGTLVDDAAHAASLGATELRLYHAGLATADDLALVRHALARLP</sequence>
<protein>
    <submittedName>
        <fullName evidence="1">Alanine-rich protein</fullName>
    </submittedName>
</protein>
<dbReference type="PATRIC" id="fig|408015.6.peg.878"/>
<evidence type="ECO:0000313" key="1">
    <source>
        <dbReference type="EMBL" id="AKG42233.1"/>
    </source>
</evidence>